<dbReference type="EMBL" id="CP147846">
    <property type="protein sequence ID" value="WXG69602.1"/>
    <property type="molecule type" value="Genomic_DNA"/>
</dbReference>
<organism evidence="1 2">
    <name type="scientific">Rhodococcus sovatensis</name>
    <dbReference type="NCBI Taxonomy" id="1805840"/>
    <lineage>
        <taxon>Bacteria</taxon>
        <taxon>Bacillati</taxon>
        <taxon>Actinomycetota</taxon>
        <taxon>Actinomycetes</taxon>
        <taxon>Mycobacteriales</taxon>
        <taxon>Nocardiaceae</taxon>
        <taxon>Rhodococcus</taxon>
    </lineage>
</organism>
<name>A0ABZ2PKA7_9NOCA</name>
<proteinExistence type="predicted"/>
<gene>
    <name evidence="1" type="ORF">WDS16_03325</name>
</gene>
<evidence type="ECO:0000313" key="2">
    <source>
        <dbReference type="Proteomes" id="UP001432000"/>
    </source>
</evidence>
<keyword evidence="2" id="KW-1185">Reference proteome</keyword>
<reference evidence="1 2" key="1">
    <citation type="submission" date="2024-03" db="EMBL/GenBank/DDBJ databases">
        <title>Natural products discovery in diverse microorganisms through a two-stage MS feature dereplication strategy.</title>
        <authorList>
            <person name="Zhang R."/>
        </authorList>
    </citation>
    <scope>NUCLEOTIDE SEQUENCE [LARGE SCALE GENOMIC DNA]</scope>
    <source>
        <strain evidence="1 2">18930</strain>
    </source>
</reference>
<sequence length="66" mass="6994">MSHAVATYGPQSSSGKFAQASRWSPRWVGKDALLNLPAPVGGQPIAYLFDVDFTPDVTGIVMTAVD</sequence>
<dbReference type="Proteomes" id="UP001432000">
    <property type="component" value="Chromosome"/>
</dbReference>
<protein>
    <submittedName>
        <fullName evidence="1">Uncharacterized protein</fullName>
    </submittedName>
</protein>
<accession>A0ABZ2PKA7</accession>
<evidence type="ECO:0000313" key="1">
    <source>
        <dbReference type="EMBL" id="WXG69602.1"/>
    </source>
</evidence>
<dbReference type="RefSeq" id="WP_338890479.1">
    <property type="nucleotide sequence ID" value="NZ_CP147846.1"/>
</dbReference>